<dbReference type="OrthoDB" id="9783470at2"/>
<name>A0A1I0ATJ3_9FIRM</name>
<dbReference type="Pfam" id="PF00881">
    <property type="entry name" value="Nitroreductase"/>
    <property type="match status" value="1"/>
</dbReference>
<dbReference type="PANTHER" id="PTHR23026">
    <property type="entry name" value="NADPH NITROREDUCTASE"/>
    <property type="match status" value="1"/>
</dbReference>
<dbReference type="InterPro" id="IPR000415">
    <property type="entry name" value="Nitroreductase-like"/>
</dbReference>
<dbReference type="CDD" id="cd02151">
    <property type="entry name" value="nitroreductase"/>
    <property type="match status" value="1"/>
</dbReference>
<evidence type="ECO:0000313" key="2">
    <source>
        <dbReference type="EMBL" id="SES97662.1"/>
    </source>
</evidence>
<dbReference type="GO" id="GO:0016491">
    <property type="term" value="F:oxidoreductase activity"/>
    <property type="evidence" value="ECO:0007669"/>
    <property type="project" value="InterPro"/>
</dbReference>
<dbReference type="EMBL" id="FOIF01000026">
    <property type="protein sequence ID" value="SES97662.1"/>
    <property type="molecule type" value="Genomic_DNA"/>
</dbReference>
<dbReference type="Gene3D" id="3.40.109.10">
    <property type="entry name" value="NADH Oxidase"/>
    <property type="match status" value="1"/>
</dbReference>
<protein>
    <submittedName>
        <fullName evidence="2">Nitroreductase</fullName>
    </submittedName>
</protein>
<accession>A0A1I0ATJ3</accession>
<keyword evidence="3" id="KW-1185">Reference proteome</keyword>
<proteinExistence type="predicted"/>
<reference evidence="3" key="1">
    <citation type="submission" date="2016-10" db="EMBL/GenBank/DDBJ databases">
        <authorList>
            <person name="Varghese N."/>
            <person name="Submissions S."/>
        </authorList>
    </citation>
    <scope>NUCLEOTIDE SEQUENCE [LARGE SCALE GENOMIC DNA]</scope>
    <source>
        <strain evidence="3">DSM 13577</strain>
    </source>
</reference>
<dbReference type="RefSeq" id="WP_091350814.1">
    <property type="nucleotide sequence ID" value="NZ_FOIF01000026.1"/>
</dbReference>
<dbReference type="AlphaFoldDB" id="A0A1I0ATJ3"/>
<feature type="domain" description="Nitroreductase" evidence="1">
    <location>
        <begin position="7"/>
        <end position="149"/>
    </location>
</feature>
<dbReference type="InterPro" id="IPR029479">
    <property type="entry name" value="Nitroreductase"/>
</dbReference>
<dbReference type="PANTHER" id="PTHR23026:SF117">
    <property type="entry name" value="NITROREDUCTASE"/>
    <property type="match status" value="1"/>
</dbReference>
<sequence>MLETLINRRSIRKYKDQKIEEEKIKTLIQSALLSPSSRNIRPWEFIVVQDKETLNKLSYAKKHGSSFVKDAPLAFVILGDSTKSDVWIEDTSIAGIVVQLTAEKLGLGSCWVQIRNREHDSKNTAEEYIQKLLNIPEHLKVEAIIAIGYPAEEKEPYDLTKLPYEKVKMERYK</sequence>
<evidence type="ECO:0000313" key="3">
    <source>
        <dbReference type="Proteomes" id="UP000243819"/>
    </source>
</evidence>
<dbReference type="InterPro" id="IPR050627">
    <property type="entry name" value="Nitroreductase/BluB"/>
</dbReference>
<dbReference type="Proteomes" id="UP000243819">
    <property type="component" value="Unassembled WGS sequence"/>
</dbReference>
<evidence type="ECO:0000259" key="1">
    <source>
        <dbReference type="Pfam" id="PF00881"/>
    </source>
</evidence>
<gene>
    <name evidence="2" type="ORF">SAMN03080614_102632</name>
</gene>
<dbReference type="SUPFAM" id="SSF55469">
    <property type="entry name" value="FMN-dependent nitroreductase-like"/>
    <property type="match status" value="1"/>
</dbReference>
<dbReference type="STRING" id="1120990.SAMN03080614_102632"/>
<organism evidence="2 3">
    <name type="scientific">Anaerobranca gottschalkii DSM 13577</name>
    <dbReference type="NCBI Taxonomy" id="1120990"/>
    <lineage>
        <taxon>Bacteria</taxon>
        <taxon>Bacillati</taxon>
        <taxon>Bacillota</taxon>
        <taxon>Clostridia</taxon>
        <taxon>Eubacteriales</taxon>
        <taxon>Proteinivoracaceae</taxon>
        <taxon>Anaerobranca</taxon>
    </lineage>
</organism>